<dbReference type="InterPro" id="IPR001789">
    <property type="entry name" value="Sig_transdc_resp-reg_receiver"/>
</dbReference>
<dbReference type="CDD" id="cd00130">
    <property type="entry name" value="PAS"/>
    <property type="match status" value="2"/>
</dbReference>
<evidence type="ECO:0000256" key="2">
    <source>
        <dbReference type="ARBA" id="ARBA00012438"/>
    </source>
</evidence>
<evidence type="ECO:0000259" key="7">
    <source>
        <dbReference type="PROSITE" id="PS50112"/>
    </source>
</evidence>
<evidence type="ECO:0000313" key="9">
    <source>
        <dbReference type="EMBL" id="RDJ03158.1"/>
    </source>
</evidence>
<dbReference type="Gene3D" id="3.30.450.20">
    <property type="entry name" value="PAS domain"/>
    <property type="match status" value="2"/>
</dbReference>
<comment type="catalytic activity">
    <reaction evidence="1">
        <text>ATP + protein L-histidine = ADP + protein N-phospho-L-histidine.</text>
        <dbReference type="EC" id="2.7.13.3"/>
    </reaction>
</comment>
<dbReference type="CDD" id="cd00082">
    <property type="entry name" value="HisKA"/>
    <property type="match status" value="1"/>
</dbReference>
<dbReference type="Pfam" id="PF00512">
    <property type="entry name" value="HisKA"/>
    <property type="match status" value="1"/>
</dbReference>
<comment type="caution">
    <text evidence="9">The sequence shown here is derived from an EMBL/GenBank/DDBJ whole genome shotgun (WGS) entry which is preliminary data.</text>
</comment>
<dbReference type="Pfam" id="PF13426">
    <property type="entry name" value="PAS_9"/>
    <property type="match status" value="2"/>
</dbReference>
<reference evidence="9 10" key="1">
    <citation type="submission" date="2017-03" db="EMBL/GenBank/DDBJ databases">
        <title>Genome analysis of Rhizobial strains effectives or ineffectives for nitrogen fixation isolated from bean seeds.</title>
        <authorList>
            <person name="Peralta H."/>
            <person name="Aguilar-Vera A."/>
            <person name="Mora Y."/>
            <person name="Vargas-Lagunas C."/>
            <person name="Girard L."/>
            <person name="Mora J."/>
        </authorList>
    </citation>
    <scope>NUCLEOTIDE SEQUENCE [LARGE SCALE GENOMIC DNA]</scope>
    <source>
        <strain evidence="9 10">CCGM3</strain>
    </source>
</reference>
<dbReference type="InterPro" id="IPR003661">
    <property type="entry name" value="HisK_dim/P_dom"/>
</dbReference>
<keyword evidence="9" id="KW-0418">Kinase</keyword>
<dbReference type="Gene3D" id="3.30.565.10">
    <property type="entry name" value="Histidine kinase-like ATPase, C-terminal domain"/>
    <property type="match status" value="1"/>
</dbReference>
<proteinExistence type="predicted"/>
<dbReference type="SMART" id="SM00448">
    <property type="entry name" value="REC"/>
    <property type="match status" value="1"/>
</dbReference>
<feature type="domain" description="Response regulatory" evidence="6">
    <location>
        <begin position="531"/>
        <end position="642"/>
    </location>
</feature>
<gene>
    <name evidence="9" type="ORF">B5K06_30620</name>
</gene>
<dbReference type="AlphaFoldDB" id="A0A370KFG4"/>
<dbReference type="Pfam" id="PF02518">
    <property type="entry name" value="HATPase_c"/>
    <property type="match status" value="1"/>
</dbReference>
<dbReference type="Gene3D" id="1.10.287.130">
    <property type="match status" value="1"/>
</dbReference>
<dbReference type="EC" id="2.7.13.3" evidence="2"/>
<dbReference type="InterPro" id="IPR004358">
    <property type="entry name" value="Sig_transdc_His_kin-like_C"/>
</dbReference>
<dbReference type="SUPFAM" id="SSF55785">
    <property type="entry name" value="PYP-like sensor domain (PAS domain)"/>
    <property type="match status" value="2"/>
</dbReference>
<dbReference type="EMBL" id="NAAC01000044">
    <property type="protein sequence ID" value="RDJ03158.1"/>
    <property type="molecule type" value="Genomic_DNA"/>
</dbReference>
<feature type="domain" description="PAS" evidence="7">
    <location>
        <begin position="142"/>
        <end position="199"/>
    </location>
</feature>
<dbReference type="PANTHER" id="PTHR43065:SF49">
    <property type="entry name" value="HISTIDINE KINASE"/>
    <property type="match status" value="1"/>
</dbReference>
<dbReference type="GO" id="GO:0000155">
    <property type="term" value="F:phosphorelay sensor kinase activity"/>
    <property type="evidence" value="ECO:0007669"/>
    <property type="project" value="InterPro"/>
</dbReference>
<dbReference type="Gene3D" id="3.40.50.2300">
    <property type="match status" value="1"/>
</dbReference>
<evidence type="ECO:0000256" key="4">
    <source>
        <dbReference type="PROSITE-ProRule" id="PRU00169"/>
    </source>
</evidence>
<dbReference type="InterPro" id="IPR003594">
    <property type="entry name" value="HATPase_dom"/>
</dbReference>
<evidence type="ECO:0000256" key="3">
    <source>
        <dbReference type="ARBA" id="ARBA00022553"/>
    </source>
</evidence>
<dbReference type="InterPro" id="IPR005467">
    <property type="entry name" value="His_kinase_dom"/>
</dbReference>
<accession>A0A370KFG4</accession>
<dbReference type="PROSITE" id="PS50113">
    <property type="entry name" value="PAC"/>
    <property type="match status" value="2"/>
</dbReference>
<dbReference type="SUPFAM" id="SSF47384">
    <property type="entry name" value="Homodimeric domain of signal transducing histidine kinase"/>
    <property type="match status" value="1"/>
</dbReference>
<dbReference type="InterPro" id="IPR035965">
    <property type="entry name" value="PAS-like_dom_sf"/>
</dbReference>
<keyword evidence="9" id="KW-0808">Transferase</keyword>
<dbReference type="NCBIfam" id="TIGR00229">
    <property type="entry name" value="sensory_box"/>
    <property type="match status" value="2"/>
</dbReference>
<evidence type="ECO:0000259" key="5">
    <source>
        <dbReference type="PROSITE" id="PS50109"/>
    </source>
</evidence>
<dbReference type="SUPFAM" id="SSF52172">
    <property type="entry name" value="CheY-like"/>
    <property type="match status" value="1"/>
</dbReference>
<feature type="domain" description="PAC" evidence="8">
    <location>
        <begin position="217"/>
        <end position="269"/>
    </location>
</feature>
<feature type="domain" description="Histidine kinase" evidence="5">
    <location>
        <begin position="289"/>
        <end position="508"/>
    </location>
</feature>
<dbReference type="PANTHER" id="PTHR43065">
    <property type="entry name" value="SENSOR HISTIDINE KINASE"/>
    <property type="match status" value="1"/>
</dbReference>
<dbReference type="InterPro" id="IPR011006">
    <property type="entry name" value="CheY-like_superfamily"/>
</dbReference>
<evidence type="ECO:0000259" key="6">
    <source>
        <dbReference type="PROSITE" id="PS50110"/>
    </source>
</evidence>
<name>A0A370KFG4_9HYPH</name>
<feature type="domain" description="PAS" evidence="7">
    <location>
        <begin position="14"/>
        <end position="71"/>
    </location>
</feature>
<dbReference type="InterPro" id="IPR000014">
    <property type="entry name" value="PAS"/>
</dbReference>
<dbReference type="PROSITE" id="PS50110">
    <property type="entry name" value="RESPONSE_REGULATORY"/>
    <property type="match status" value="1"/>
</dbReference>
<dbReference type="PRINTS" id="PR00344">
    <property type="entry name" value="BCTRLSENSOR"/>
</dbReference>
<dbReference type="SMART" id="SM00387">
    <property type="entry name" value="HATPase_c"/>
    <property type="match status" value="1"/>
</dbReference>
<dbReference type="InterPro" id="IPR001610">
    <property type="entry name" value="PAC"/>
</dbReference>
<feature type="modified residue" description="4-aspartylphosphate" evidence="4">
    <location>
        <position position="581"/>
    </location>
</feature>
<dbReference type="SMART" id="SM00388">
    <property type="entry name" value="HisKA"/>
    <property type="match status" value="1"/>
</dbReference>
<dbReference type="InterPro" id="IPR000700">
    <property type="entry name" value="PAS-assoc_C"/>
</dbReference>
<organism evidence="9 10">
    <name type="scientific">Rhizobium grahamii</name>
    <dbReference type="NCBI Taxonomy" id="1120045"/>
    <lineage>
        <taxon>Bacteria</taxon>
        <taxon>Pseudomonadati</taxon>
        <taxon>Pseudomonadota</taxon>
        <taxon>Alphaproteobacteria</taxon>
        <taxon>Hyphomicrobiales</taxon>
        <taxon>Rhizobiaceae</taxon>
        <taxon>Rhizobium/Agrobacterium group</taxon>
        <taxon>Rhizobium</taxon>
    </lineage>
</organism>
<dbReference type="InterPro" id="IPR036890">
    <property type="entry name" value="HATPase_C_sf"/>
</dbReference>
<dbReference type="InterPro" id="IPR036097">
    <property type="entry name" value="HisK_dim/P_sf"/>
</dbReference>
<dbReference type="SMART" id="SM00091">
    <property type="entry name" value="PAS"/>
    <property type="match status" value="2"/>
</dbReference>
<dbReference type="PROSITE" id="PS50109">
    <property type="entry name" value="HIS_KIN"/>
    <property type="match status" value="1"/>
</dbReference>
<dbReference type="SMART" id="SM00086">
    <property type="entry name" value="PAC"/>
    <property type="match status" value="2"/>
</dbReference>
<dbReference type="PROSITE" id="PS50112">
    <property type="entry name" value="PAS"/>
    <property type="match status" value="2"/>
</dbReference>
<dbReference type="Proteomes" id="UP000254939">
    <property type="component" value="Unassembled WGS sequence"/>
</dbReference>
<evidence type="ECO:0000259" key="8">
    <source>
        <dbReference type="PROSITE" id="PS50113"/>
    </source>
</evidence>
<evidence type="ECO:0000313" key="10">
    <source>
        <dbReference type="Proteomes" id="UP000254939"/>
    </source>
</evidence>
<dbReference type="Pfam" id="PF00072">
    <property type="entry name" value="Response_reg"/>
    <property type="match status" value="1"/>
</dbReference>
<sequence>MHVMTPTSSEMSSTSDRYRLLVDNITDYAVYLLDAHGHVSSWNAGANRFKGYTEDEILGEHFSRFYTEEDRAAGLPARALVTAATEGRFEAEGWRVRKNGERFWAHVVIDPIRDARGALIGFAKITRDLSERKMAEESLKRSEEQFRLLVQSVTDYAIYMLDQKGNVSSWNAGARRIKGYEPHEIIGKNFSEFYTPEDRADDLPRKGLEVAEKEGRFEREGWRVRKDGTRFWANVIIDAIRSEEGTLLGFAKVTRDVTEKREAQLALDRAQLELFQAQKMEALGLLTGGVAHDFNNLLMAILGSLEIARKRALAGHDVADLIDNAIQGAQRGASLTQRLLAFSRKQDLKLQAVDIAGLVRGMAQLLQRTIGPSLEITTAFPLMLPPVWADANQLEGAVLNLVVNARDAMEQGGTITISATKKFLTHERDELKPGTYVCLSIRDEGEGMDATTLEKATTPFFTTKGVGKGTGLGLSMVQGLMEQAGGRLILRSAVGEGTVAELWMPVLDKVEHSVAESERPVAAPAVDRPLTALVVDDDSLVLMNTVLMLEDLGHTTVQAESAAEALLILEQGPLPDVLITDHAMPKTTGAELAREVSKRFSDLPIILATGYAELPNGEGEDLPRLSKPFTQDQLSHVLSTVCGTADA</sequence>
<keyword evidence="3 4" id="KW-0597">Phosphoprotein</keyword>
<feature type="domain" description="PAC" evidence="8">
    <location>
        <begin position="89"/>
        <end position="141"/>
    </location>
</feature>
<evidence type="ECO:0000256" key="1">
    <source>
        <dbReference type="ARBA" id="ARBA00000085"/>
    </source>
</evidence>
<dbReference type="SUPFAM" id="SSF55874">
    <property type="entry name" value="ATPase domain of HSP90 chaperone/DNA topoisomerase II/histidine kinase"/>
    <property type="match status" value="1"/>
</dbReference>
<protein>
    <recommendedName>
        <fullName evidence="2">histidine kinase</fullName>
        <ecNumber evidence="2">2.7.13.3</ecNumber>
    </recommendedName>
</protein>